<sequence>MRTRRIAAVALILSPTTTARNYRKGNPFVHCRTLLFHTQFSPDPNPPDVIPLTNRQQLQKLLSEKSKTGFDKLNDGLSLFHQMARFRPLPSVVHFTQLLTAVAKMKEYSTVISLCKEIRELGIPINEYTLNILINCFCRLSRVDFGFAILGIFYKCGHTPDVTTFTTLINGYVLEGDTAMAIRLLRSTQKWNYKPTVVMYNIIIGNLCKDGNIDDALRLLSEMRKWDIMPDVVTYSCLVDGFCKSGRGKDATRILSDMTEQNIIPDVITFNMLVDAICKEGPKKRRAYSRSWSEEGKAEYKPPVEVSPNLWRDCWIIRAPRADGCSGSYQKVVKVYDISDGEQIMKWEVQKPVLAMNYSSPLQWRNRGKVVAAEAESVSLWIVSSLDSQTLLSISSCGQKVSALHVNSSDAKPGGGVRQRVSSSEAEGNDGVFCTPDSINLLDFRHPSGVGLKIPKLGVIATSVFSRGDSIFLGCNNARVPCSPHIKRSSVFVENIVRSMCFESCRFISLVDHSRKNLNELKTGEHVTLFP</sequence>
<name>A0ACC0PMY9_RHOML</name>
<keyword evidence="2" id="KW-1185">Reference proteome</keyword>
<proteinExistence type="predicted"/>
<gene>
    <name evidence="1" type="ORF">RHMOL_Rhmol02G0046400</name>
</gene>
<evidence type="ECO:0000313" key="2">
    <source>
        <dbReference type="Proteomes" id="UP001062846"/>
    </source>
</evidence>
<dbReference type="Proteomes" id="UP001062846">
    <property type="component" value="Chromosome 2"/>
</dbReference>
<dbReference type="EMBL" id="CM046389">
    <property type="protein sequence ID" value="KAI8566511.1"/>
    <property type="molecule type" value="Genomic_DNA"/>
</dbReference>
<reference evidence="1" key="1">
    <citation type="submission" date="2022-02" db="EMBL/GenBank/DDBJ databases">
        <title>Plant Genome Project.</title>
        <authorList>
            <person name="Zhang R.-G."/>
        </authorList>
    </citation>
    <scope>NUCLEOTIDE SEQUENCE</scope>
    <source>
        <strain evidence="1">AT1</strain>
    </source>
</reference>
<comment type="caution">
    <text evidence="1">The sequence shown here is derived from an EMBL/GenBank/DDBJ whole genome shotgun (WGS) entry which is preliminary data.</text>
</comment>
<accession>A0ACC0PMY9</accession>
<organism evidence="1 2">
    <name type="scientific">Rhododendron molle</name>
    <name type="common">Chinese azalea</name>
    <name type="synonym">Azalea mollis</name>
    <dbReference type="NCBI Taxonomy" id="49168"/>
    <lineage>
        <taxon>Eukaryota</taxon>
        <taxon>Viridiplantae</taxon>
        <taxon>Streptophyta</taxon>
        <taxon>Embryophyta</taxon>
        <taxon>Tracheophyta</taxon>
        <taxon>Spermatophyta</taxon>
        <taxon>Magnoliopsida</taxon>
        <taxon>eudicotyledons</taxon>
        <taxon>Gunneridae</taxon>
        <taxon>Pentapetalae</taxon>
        <taxon>asterids</taxon>
        <taxon>Ericales</taxon>
        <taxon>Ericaceae</taxon>
        <taxon>Ericoideae</taxon>
        <taxon>Rhodoreae</taxon>
        <taxon>Rhododendron</taxon>
    </lineage>
</organism>
<evidence type="ECO:0000313" key="1">
    <source>
        <dbReference type="EMBL" id="KAI8566511.1"/>
    </source>
</evidence>
<protein>
    <submittedName>
        <fullName evidence="1">Uncharacterized protein</fullName>
    </submittedName>
</protein>